<evidence type="ECO:0000256" key="3">
    <source>
        <dbReference type="ARBA" id="ARBA00011881"/>
    </source>
</evidence>
<feature type="modified residue" description="N6-(pyridoxal phosphate)lysine" evidence="6">
    <location>
        <position position="219"/>
    </location>
</feature>
<keyword evidence="4" id="KW-0663">Pyridoxal phosphate</keyword>
<comment type="subunit">
    <text evidence="3">Homotetramer.</text>
</comment>
<name>A0A2I7KBB1_9RHOB</name>
<dbReference type="InterPro" id="IPR001597">
    <property type="entry name" value="ArAA_b-elim_lyase/Thr_aldolase"/>
</dbReference>
<evidence type="ECO:0000256" key="4">
    <source>
        <dbReference type="ARBA" id="ARBA00022898"/>
    </source>
</evidence>
<evidence type="ECO:0000259" key="7">
    <source>
        <dbReference type="Pfam" id="PF01212"/>
    </source>
</evidence>
<gene>
    <name evidence="8" type="primary">ltaE3</name>
    <name evidence="8" type="ORF">PhaeoP88_02533</name>
</gene>
<dbReference type="GO" id="GO:0005829">
    <property type="term" value="C:cytosol"/>
    <property type="evidence" value="ECO:0007669"/>
    <property type="project" value="TreeGrafter"/>
</dbReference>
<dbReference type="Gene3D" id="3.90.1150.10">
    <property type="entry name" value="Aspartate Aminotransferase, domain 1"/>
    <property type="match status" value="1"/>
</dbReference>
<feature type="domain" description="Aromatic amino acid beta-eliminating lyase/threonine aldolase" evidence="7">
    <location>
        <begin position="23"/>
        <end position="308"/>
    </location>
</feature>
<dbReference type="EMBL" id="CP010725">
    <property type="protein sequence ID" value="AUQ99888.1"/>
    <property type="molecule type" value="Genomic_DNA"/>
</dbReference>
<evidence type="ECO:0000313" key="8">
    <source>
        <dbReference type="EMBL" id="AUQ99888.1"/>
    </source>
</evidence>
<dbReference type="Proteomes" id="UP000236447">
    <property type="component" value="Chromosome"/>
</dbReference>
<accession>A0A2I7KBB1</accession>
<dbReference type="InterPro" id="IPR023603">
    <property type="entry name" value="Low_specificity_L-TA-like"/>
</dbReference>
<organism evidence="8 9">
    <name type="scientific">Phaeobacter inhibens</name>
    <dbReference type="NCBI Taxonomy" id="221822"/>
    <lineage>
        <taxon>Bacteria</taxon>
        <taxon>Pseudomonadati</taxon>
        <taxon>Pseudomonadota</taxon>
        <taxon>Alphaproteobacteria</taxon>
        <taxon>Rhodobacterales</taxon>
        <taxon>Roseobacteraceae</taxon>
        <taxon>Phaeobacter</taxon>
    </lineage>
</organism>
<dbReference type="GO" id="GO:0008732">
    <property type="term" value="F:L-allo-threonine aldolase activity"/>
    <property type="evidence" value="ECO:0007669"/>
    <property type="project" value="TreeGrafter"/>
</dbReference>
<sequence length="361" mass="38307">MAGEATGRQWAPLPASADDVVADFYSDMKSIPTKGMLDALLNARVGDVQKGEDPTTTELCQRVAEMLGKEAAILLPTGTMCNEISIRIHCASGSELIAERSSHIINFEAGGPAALSGVMMHSIDGEFGRFTAEQVRAAYRPISRYAPETSLVAVEQTTNLGGGGIWSLEELGEIAETSKSLGLATHMDGARLLNACVETGVSAKQYATGYDSVWIDLTKGLGGFAGAVLAGTDDFINHAWRYAQQWGGGLRQSGYIAATGLYALDNNLEQLARDNALAKSIGAQIAPLPHISEVLPVETNIVIFNLDESGPDAATVVSKLRDQGVRLGVFGERTVRIVTHIGVGPEGGDLLIKRLRALLEE</sequence>
<dbReference type="InterPro" id="IPR015424">
    <property type="entry name" value="PyrdxlP-dep_Trfase"/>
</dbReference>
<dbReference type="FunFam" id="3.40.640.10:FF:000030">
    <property type="entry name" value="Low-specificity L-threonine aldolase"/>
    <property type="match status" value="1"/>
</dbReference>
<dbReference type="Gene3D" id="3.40.640.10">
    <property type="entry name" value="Type I PLP-dependent aspartate aminotransferase-like (Major domain)"/>
    <property type="match status" value="1"/>
</dbReference>
<keyword evidence="5 8" id="KW-0456">Lyase</keyword>
<dbReference type="PANTHER" id="PTHR48097">
    <property type="entry name" value="L-THREONINE ALDOLASE-RELATED"/>
    <property type="match status" value="1"/>
</dbReference>
<evidence type="ECO:0000256" key="2">
    <source>
        <dbReference type="ARBA" id="ARBA00006966"/>
    </source>
</evidence>
<dbReference type="Pfam" id="PF01212">
    <property type="entry name" value="Beta_elim_lyase"/>
    <property type="match status" value="1"/>
</dbReference>
<evidence type="ECO:0000256" key="6">
    <source>
        <dbReference type="PIRSR" id="PIRSR017617-1"/>
    </source>
</evidence>
<evidence type="ECO:0000256" key="5">
    <source>
        <dbReference type="ARBA" id="ARBA00023239"/>
    </source>
</evidence>
<dbReference type="InterPro" id="IPR015421">
    <property type="entry name" value="PyrdxlP-dep_Trfase_major"/>
</dbReference>
<proteinExistence type="inferred from homology"/>
<dbReference type="NCBIfam" id="NF041359">
    <property type="entry name" value="GntG_guanitoxin"/>
    <property type="match status" value="1"/>
</dbReference>
<reference evidence="8 9" key="2">
    <citation type="journal article" date="2017" name="Genome Biol. Evol.">
        <title>Trajectories and Drivers of Genome Evolution in Surface-Associated Marine Phaeobacter.</title>
        <authorList>
            <person name="Freese H.M."/>
            <person name="Sikorski J."/>
            <person name="Bunk B."/>
            <person name="Scheuner C."/>
            <person name="Meier-Kolthoff J.P."/>
            <person name="Sproer C."/>
            <person name="Gram L."/>
            <person name="Overmann J."/>
        </authorList>
    </citation>
    <scope>NUCLEOTIDE SEQUENCE [LARGE SCALE GENOMIC DNA]</scope>
    <source>
        <strain evidence="8 9">P88</strain>
    </source>
</reference>
<dbReference type="PIRSF" id="PIRSF017617">
    <property type="entry name" value="Thr_aldolase"/>
    <property type="match status" value="1"/>
</dbReference>
<dbReference type="GO" id="GO:0006545">
    <property type="term" value="P:glycine biosynthetic process"/>
    <property type="evidence" value="ECO:0007669"/>
    <property type="project" value="TreeGrafter"/>
</dbReference>
<protein>
    <submittedName>
        <fullName evidence="8">Low specificity L-threonine aldolase 1</fullName>
        <ecNumber evidence="8">4.1.2.5</ecNumber>
    </submittedName>
</protein>
<dbReference type="GO" id="GO:0006567">
    <property type="term" value="P:L-threonine catabolic process"/>
    <property type="evidence" value="ECO:0007669"/>
    <property type="project" value="TreeGrafter"/>
</dbReference>
<dbReference type="PANTHER" id="PTHR48097:SF9">
    <property type="entry name" value="L-THREONINE ALDOLASE"/>
    <property type="match status" value="1"/>
</dbReference>
<reference evidence="8 9" key="1">
    <citation type="journal article" date="2017" name="Front. Microbiol.">
        <title>Phaeobacter piscinae sp. nov., a species of the Roseobacter group and potential aquaculture probiont.</title>
        <authorList>
            <person name="Sonnenschein E.C."/>
            <person name="Phippen C.B.W."/>
            <person name="Nielsen K.F."/>
            <person name="Mateiu R.V."/>
            <person name="Melchiorsen J."/>
            <person name="Gram L."/>
            <person name="Overmann J."/>
            <person name="Freese H.M."/>
        </authorList>
    </citation>
    <scope>NUCLEOTIDE SEQUENCE [LARGE SCALE GENOMIC DNA]</scope>
    <source>
        <strain evidence="8 9">P88</strain>
    </source>
</reference>
<dbReference type="EC" id="4.1.2.5" evidence="8"/>
<comment type="cofactor">
    <cofactor evidence="1">
        <name>pyridoxal 5'-phosphate</name>
        <dbReference type="ChEBI" id="CHEBI:597326"/>
    </cofactor>
</comment>
<dbReference type="SUPFAM" id="SSF53383">
    <property type="entry name" value="PLP-dependent transferases"/>
    <property type="match status" value="1"/>
</dbReference>
<dbReference type="RefSeq" id="WP_102883832.1">
    <property type="nucleotide sequence ID" value="NZ_CP010725.1"/>
</dbReference>
<dbReference type="AlphaFoldDB" id="A0A2I7KBB1"/>
<dbReference type="InterPro" id="IPR015422">
    <property type="entry name" value="PyrdxlP-dep_Trfase_small"/>
</dbReference>
<comment type="similarity">
    <text evidence="2">Belongs to the threonine aldolase family.</text>
</comment>
<evidence type="ECO:0000256" key="1">
    <source>
        <dbReference type="ARBA" id="ARBA00001933"/>
    </source>
</evidence>
<evidence type="ECO:0000313" key="9">
    <source>
        <dbReference type="Proteomes" id="UP000236447"/>
    </source>
</evidence>